<evidence type="ECO:0008006" key="4">
    <source>
        <dbReference type="Google" id="ProtNLM"/>
    </source>
</evidence>
<sequence>MATAPKTWVEWADFFSKTLIATAGLLVSAATLVLTYAEKQRAQAEQALATRRNAEIARKADARIDEASHRDKARFILDQLPPDLRERLNLQTAIDYCNDPSETGLRMGANAGLCRNVSKLGGERLAASASSATQVARTAVTQQDPKAFLNSPAAAAQNAGVAAAEAARPAASGRWFAVVGTLPQSAPGAVGALARQLNARLQGAGLPDNDVHVYRTRISNSFALTSGTDKSEEDARARARMLRRAGFSDAFAQPDRGWSRADDLR</sequence>
<dbReference type="STRING" id="1166340.SAMN05192583_3250"/>
<feature type="transmembrane region" description="Helical" evidence="1">
    <location>
        <begin position="14"/>
        <end position="37"/>
    </location>
</feature>
<name>A0A1H8IAL4_9SPHN</name>
<protein>
    <recommendedName>
        <fullName evidence="4">Sporulation related domain-containing protein</fullName>
    </recommendedName>
</protein>
<evidence type="ECO:0000313" key="2">
    <source>
        <dbReference type="EMBL" id="SEN64868.1"/>
    </source>
</evidence>
<dbReference type="OrthoDB" id="9823679at2"/>
<evidence type="ECO:0000256" key="1">
    <source>
        <dbReference type="SAM" id="Phobius"/>
    </source>
</evidence>
<organism evidence="2 3">
    <name type="scientific">Sphingomonas gellani</name>
    <dbReference type="NCBI Taxonomy" id="1166340"/>
    <lineage>
        <taxon>Bacteria</taxon>
        <taxon>Pseudomonadati</taxon>
        <taxon>Pseudomonadota</taxon>
        <taxon>Alphaproteobacteria</taxon>
        <taxon>Sphingomonadales</taxon>
        <taxon>Sphingomonadaceae</taxon>
        <taxon>Sphingomonas</taxon>
    </lineage>
</organism>
<keyword evidence="1" id="KW-1133">Transmembrane helix</keyword>
<dbReference type="Proteomes" id="UP000199206">
    <property type="component" value="Unassembled WGS sequence"/>
</dbReference>
<reference evidence="3" key="1">
    <citation type="submission" date="2016-10" db="EMBL/GenBank/DDBJ databases">
        <authorList>
            <person name="Varghese N."/>
            <person name="Submissions S."/>
        </authorList>
    </citation>
    <scope>NUCLEOTIDE SEQUENCE [LARGE SCALE GENOMIC DNA]</scope>
    <source>
        <strain evidence="3">S6-262</strain>
    </source>
</reference>
<dbReference type="AlphaFoldDB" id="A0A1H8IAL4"/>
<gene>
    <name evidence="2" type="ORF">SAMN05192583_3250</name>
</gene>
<keyword evidence="1" id="KW-0472">Membrane</keyword>
<accession>A0A1H8IAL4</accession>
<dbReference type="RefSeq" id="WP_093666755.1">
    <property type="nucleotide sequence ID" value="NZ_FOCF01000009.1"/>
</dbReference>
<proteinExistence type="predicted"/>
<keyword evidence="1" id="KW-0812">Transmembrane</keyword>
<dbReference type="EMBL" id="FOCF01000009">
    <property type="protein sequence ID" value="SEN64868.1"/>
    <property type="molecule type" value="Genomic_DNA"/>
</dbReference>
<evidence type="ECO:0000313" key="3">
    <source>
        <dbReference type="Proteomes" id="UP000199206"/>
    </source>
</evidence>
<keyword evidence="3" id="KW-1185">Reference proteome</keyword>